<comment type="caution">
    <text evidence="1">The sequence shown here is derived from an EMBL/GenBank/DDBJ whole genome shotgun (WGS) entry which is preliminary data.</text>
</comment>
<protein>
    <submittedName>
        <fullName evidence="1">Uncharacterized protein</fullName>
    </submittedName>
</protein>
<proteinExistence type="predicted"/>
<evidence type="ECO:0000313" key="2">
    <source>
        <dbReference type="Proteomes" id="UP001153148"/>
    </source>
</evidence>
<sequence>MKHAFYHDGSREGGGKSYGHTCDQVMVMYCIGSHEVCHTCDQVTMMYCIGSHEGGHTCDQVTVKYCIGSHEGGHTCDQVTVMYCIGSHEGGHTCDQVTLSDNHQAIQQARHPLVNVPQPVRVPTVVVSPSVRHIDCRATCCPLSHLFSSSRGYFSCPG</sequence>
<feature type="non-terminal residue" evidence="1">
    <location>
        <position position="158"/>
    </location>
</feature>
<dbReference type="Proteomes" id="UP001153148">
    <property type="component" value="Unassembled WGS sequence"/>
</dbReference>
<evidence type="ECO:0000313" key="1">
    <source>
        <dbReference type="EMBL" id="CAG2062976.1"/>
    </source>
</evidence>
<name>A0ABN7P9W8_TIMPD</name>
<organism evidence="1 2">
    <name type="scientific">Timema podura</name>
    <name type="common">Walking stick</name>
    <dbReference type="NCBI Taxonomy" id="61482"/>
    <lineage>
        <taxon>Eukaryota</taxon>
        <taxon>Metazoa</taxon>
        <taxon>Ecdysozoa</taxon>
        <taxon>Arthropoda</taxon>
        <taxon>Hexapoda</taxon>
        <taxon>Insecta</taxon>
        <taxon>Pterygota</taxon>
        <taxon>Neoptera</taxon>
        <taxon>Polyneoptera</taxon>
        <taxon>Phasmatodea</taxon>
        <taxon>Timematodea</taxon>
        <taxon>Timematoidea</taxon>
        <taxon>Timematidae</taxon>
        <taxon>Timema</taxon>
    </lineage>
</organism>
<keyword evidence="2" id="KW-1185">Reference proteome</keyword>
<reference evidence="1" key="1">
    <citation type="submission" date="2021-03" db="EMBL/GenBank/DDBJ databases">
        <authorList>
            <person name="Tran Van P."/>
        </authorList>
    </citation>
    <scope>NUCLEOTIDE SEQUENCE</scope>
</reference>
<dbReference type="EMBL" id="CAJPIN010023524">
    <property type="protein sequence ID" value="CAG2062976.1"/>
    <property type="molecule type" value="Genomic_DNA"/>
</dbReference>
<gene>
    <name evidence="1" type="ORF">TPAB3V08_LOCUS9924</name>
</gene>
<accession>A0ABN7P9W8</accession>